<organism evidence="1 2">
    <name type="scientific">Grifola frondosa</name>
    <name type="common">Maitake</name>
    <name type="synonym">Polyporus frondosus</name>
    <dbReference type="NCBI Taxonomy" id="5627"/>
    <lineage>
        <taxon>Eukaryota</taxon>
        <taxon>Fungi</taxon>
        <taxon>Dikarya</taxon>
        <taxon>Basidiomycota</taxon>
        <taxon>Agaricomycotina</taxon>
        <taxon>Agaricomycetes</taxon>
        <taxon>Polyporales</taxon>
        <taxon>Grifolaceae</taxon>
        <taxon>Grifola</taxon>
    </lineage>
</organism>
<reference evidence="1 2" key="1">
    <citation type="submission" date="2016-03" db="EMBL/GenBank/DDBJ databases">
        <title>Whole genome sequencing of Grifola frondosa 9006-11.</title>
        <authorList>
            <person name="Min B."/>
            <person name="Park H."/>
            <person name="Kim J.-G."/>
            <person name="Cho H."/>
            <person name="Oh Y.-L."/>
            <person name="Kong W.-S."/>
            <person name="Choi I.-G."/>
        </authorList>
    </citation>
    <scope>NUCLEOTIDE SEQUENCE [LARGE SCALE GENOMIC DNA]</scope>
    <source>
        <strain evidence="1 2">9006-11</strain>
    </source>
</reference>
<name>A0A1C7LWR3_GRIFR</name>
<dbReference type="OrthoDB" id="2368680at2759"/>
<dbReference type="Proteomes" id="UP000092993">
    <property type="component" value="Unassembled WGS sequence"/>
</dbReference>
<dbReference type="AlphaFoldDB" id="A0A1C7LWR3"/>
<evidence type="ECO:0000313" key="1">
    <source>
        <dbReference type="EMBL" id="OBZ68978.1"/>
    </source>
</evidence>
<accession>A0A1C7LWR3</accession>
<gene>
    <name evidence="1" type="ORF">A0H81_11080</name>
</gene>
<protein>
    <submittedName>
        <fullName evidence="1">Uncharacterized protein</fullName>
    </submittedName>
</protein>
<dbReference type="STRING" id="5627.A0A1C7LWR3"/>
<comment type="caution">
    <text evidence="1">The sequence shown here is derived from an EMBL/GenBank/DDBJ whole genome shotgun (WGS) entry which is preliminary data.</text>
</comment>
<dbReference type="EMBL" id="LUGG01000019">
    <property type="protein sequence ID" value="OBZ68978.1"/>
    <property type="molecule type" value="Genomic_DNA"/>
</dbReference>
<proteinExistence type="predicted"/>
<sequence>MTNMWPYLRLREAEALHWRQVYEESFLANFFRVTSLPNPIANHLWTSPDDERQIIIALRFVDATSWLCGTITDAQEAVKNEVWRITVVYPSMLSSERGIEREVFYVLESTCEVVGRSLSRLHGQGLDDIQHGVVSVRVTGLLTSLDTCFSSSDASPIPLLAHLKWANREEYENGISRLWLKRVAVESTLGVAKRAIAERYVLACVVGNSVSGQWMHATEMAQNLQGWLRE</sequence>
<evidence type="ECO:0000313" key="2">
    <source>
        <dbReference type="Proteomes" id="UP000092993"/>
    </source>
</evidence>
<keyword evidence="2" id="KW-1185">Reference proteome</keyword>